<organism evidence="1 2">
    <name type="scientific">Diplocarpon rosae</name>
    <dbReference type="NCBI Taxonomy" id="946125"/>
    <lineage>
        <taxon>Eukaryota</taxon>
        <taxon>Fungi</taxon>
        <taxon>Dikarya</taxon>
        <taxon>Ascomycota</taxon>
        <taxon>Pezizomycotina</taxon>
        <taxon>Leotiomycetes</taxon>
        <taxon>Helotiales</taxon>
        <taxon>Drepanopezizaceae</taxon>
        <taxon>Diplocarpon</taxon>
    </lineage>
</organism>
<evidence type="ECO:0000313" key="2">
    <source>
        <dbReference type="Proteomes" id="UP001285354"/>
    </source>
</evidence>
<dbReference type="AlphaFoldDB" id="A0AAD9WBG4"/>
<proteinExistence type="predicted"/>
<keyword evidence="2" id="KW-1185">Reference proteome</keyword>
<sequence>MTGLKRKSSGSSLEEIYSNKSRSKPLVEAKVDPIYGQRSAIPGLDDDTIDYGEDTDLNYDVKIDALAYLRAVRQEASAIPNLLIAPRTPSSSTGRDVYENGIGDFRGYYADKAYVARQSESEAAEEEDPQLACCSSILARYRELRLYLQKTPPQYAIDRLGSDHPTTVERMHKDLTRWWIRQIRSVNPKPAQIASFNKGSVLRLLRLLTQGTLLKRGLVVDSTISRWTWSLLARLPERGELSSEEIGVVRELGKKAVLVGVGLRQREEWDMGLKIVEQEFEGEEEEDGDVVNEDEISLEVEEDDVDIGTNESCNISKPVIAPDKPRCLTRDYSPAGATMQEEADLNTESLENSDHLTQAKARILAQLSHASPTHAIDLEKEEEELPVGYKPIIRPAPSDMSVKNKEPSTEPVDPRLNLRATVDMILTIAGEVYGQRDLLKFRGQ</sequence>
<protein>
    <submittedName>
        <fullName evidence="1">Uncharacterized protein</fullName>
    </submittedName>
</protein>
<dbReference type="Proteomes" id="UP001285354">
    <property type="component" value="Unassembled WGS sequence"/>
</dbReference>
<dbReference type="Pfam" id="PF04938">
    <property type="entry name" value="SIP1"/>
    <property type="match status" value="1"/>
</dbReference>
<dbReference type="Gene3D" id="1.20.58.1070">
    <property type="match status" value="1"/>
</dbReference>
<dbReference type="EMBL" id="JAUBYV010000007">
    <property type="protein sequence ID" value="KAK2625412.1"/>
    <property type="molecule type" value="Genomic_DNA"/>
</dbReference>
<gene>
    <name evidence="1" type="ORF">QTJ16_004724</name>
</gene>
<reference evidence="1" key="1">
    <citation type="submission" date="2023-06" db="EMBL/GenBank/DDBJ databases">
        <title>Draft genome of Marssonina rosae.</title>
        <authorList>
            <person name="Cheng Q."/>
        </authorList>
    </citation>
    <scope>NUCLEOTIDE SEQUENCE</scope>
    <source>
        <strain evidence="1">R4</strain>
    </source>
</reference>
<comment type="caution">
    <text evidence="1">The sequence shown here is derived from an EMBL/GenBank/DDBJ whole genome shotgun (WGS) entry which is preliminary data.</text>
</comment>
<evidence type="ECO:0000313" key="1">
    <source>
        <dbReference type="EMBL" id="KAK2625412.1"/>
    </source>
</evidence>
<dbReference type="GO" id="GO:0000387">
    <property type="term" value="P:spliceosomal snRNP assembly"/>
    <property type="evidence" value="ECO:0007669"/>
    <property type="project" value="InterPro"/>
</dbReference>
<name>A0AAD9WBG4_9HELO</name>
<dbReference type="InterPro" id="IPR035426">
    <property type="entry name" value="Gemin2/Brr1"/>
</dbReference>
<accession>A0AAD9WBG4</accession>